<sequence>MRFKTKQLILAVLVTLLGSCADDRITELNTLLAEYKEENLKIRELQKELYPAISTLAHRMDKLHFESDALDPILRRMDGPVKHVERRINRKTTTLEQ</sequence>
<organism evidence="1 2">
    <name type="scientific">Candidatus Liberibacter asiaticus str. gxpsy</name>
    <dbReference type="NCBI Taxonomy" id="1174529"/>
    <lineage>
        <taxon>Bacteria</taxon>
        <taxon>Pseudomonadati</taxon>
        <taxon>Pseudomonadota</taxon>
        <taxon>Alphaproteobacteria</taxon>
        <taxon>Hyphomicrobiales</taxon>
        <taxon>Rhizobiaceae</taxon>
        <taxon>Liberibacter</taxon>
    </lineage>
</organism>
<dbReference type="PROSITE" id="PS51257">
    <property type="entry name" value="PROKAR_LIPOPROTEIN"/>
    <property type="match status" value="1"/>
</dbReference>
<name>A0ABM5NES9_LIBAS</name>
<dbReference type="RefSeq" id="WP_015452324.1">
    <property type="nucleotide sequence ID" value="NC_020549.1"/>
</dbReference>
<evidence type="ECO:0008006" key="3">
    <source>
        <dbReference type="Google" id="ProtNLM"/>
    </source>
</evidence>
<dbReference type="Proteomes" id="UP000011820">
    <property type="component" value="Chromosome"/>
</dbReference>
<dbReference type="GeneID" id="93076461"/>
<accession>A0ABM5NES9</accession>
<proteinExistence type="predicted"/>
<evidence type="ECO:0000313" key="1">
    <source>
        <dbReference type="EMBL" id="AGH16461.1"/>
    </source>
</evidence>
<dbReference type="EMBL" id="CP004005">
    <property type="protein sequence ID" value="AGH16461.1"/>
    <property type="molecule type" value="Genomic_DNA"/>
</dbReference>
<evidence type="ECO:0000313" key="2">
    <source>
        <dbReference type="Proteomes" id="UP000011820"/>
    </source>
</evidence>
<protein>
    <recommendedName>
        <fullName evidence="3">Lipoprotein</fullName>
    </recommendedName>
</protein>
<reference evidence="1 2" key="1">
    <citation type="journal article" date="2013" name="Genome Announc.">
        <title>Complete Genome Sequence of a Chinese Strain of 'Candidatus Liberibacter asiaticus'.</title>
        <authorList>
            <person name="Lin H."/>
            <person name="Han C.S."/>
            <person name="Liu B."/>
            <person name="Lou B."/>
            <person name="Bai X."/>
            <person name="Deng C."/>
            <person name="Civerolo E.L."/>
            <person name="Gupta G."/>
        </authorList>
    </citation>
    <scope>NUCLEOTIDE SEQUENCE [LARGE SCALE GENOMIC DNA]</scope>
    <source>
        <strain evidence="2">gxpsy</strain>
    </source>
</reference>
<keyword evidence="2" id="KW-1185">Reference proteome</keyword>
<gene>
    <name evidence="1" type="ORF">WSI_00445</name>
</gene>